<dbReference type="SUPFAM" id="SSF50182">
    <property type="entry name" value="Sm-like ribonucleoproteins"/>
    <property type="match status" value="1"/>
</dbReference>
<evidence type="ECO:0000256" key="2">
    <source>
        <dbReference type="ARBA" id="ARBA00008017"/>
    </source>
</evidence>
<dbReference type="GO" id="GO:0008381">
    <property type="term" value="F:mechanosensitive monoatomic ion channel activity"/>
    <property type="evidence" value="ECO:0007669"/>
    <property type="project" value="UniProtKB-ARBA"/>
</dbReference>
<feature type="domain" description="Mechanosensitive ion channel MscS" evidence="8">
    <location>
        <begin position="174"/>
        <end position="241"/>
    </location>
</feature>
<comment type="similarity">
    <text evidence="2">Belongs to the MscS (TC 1.A.23) family.</text>
</comment>
<protein>
    <submittedName>
        <fullName evidence="11">Mechanosensitive ion channel family protein</fullName>
    </submittedName>
</protein>
<evidence type="ECO:0000256" key="3">
    <source>
        <dbReference type="ARBA" id="ARBA00022475"/>
    </source>
</evidence>
<keyword evidence="12" id="KW-1185">Reference proteome</keyword>
<dbReference type="InterPro" id="IPR049142">
    <property type="entry name" value="MS_channel_1st"/>
</dbReference>
<dbReference type="Gene3D" id="1.10.287.1260">
    <property type="match status" value="1"/>
</dbReference>
<gene>
    <name evidence="11" type="ORF">IRI77_11940</name>
</gene>
<dbReference type="Pfam" id="PF21082">
    <property type="entry name" value="MS_channel_3rd"/>
    <property type="match status" value="1"/>
</dbReference>
<dbReference type="EMBL" id="CP063849">
    <property type="protein sequence ID" value="QOY90623.1"/>
    <property type="molecule type" value="Genomic_DNA"/>
</dbReference>
<name>A0A7S7SN57_PALFE</name>
<proteinExistence type="inferred from homology"/>
<dbReference type="GO" id="GO:0005886">
    <property type="term" value="C:plasma membrane"/>
    <property type="evidence" value="ECO:0007669"/>
    <property type="project" value="UniProtKB-SubCell"/>
</dbReference>
<dbReference type="AlphaFoldDB" id="A0A7S7SN57"/>
<evidence type="ECO:0000259" key="9">
    <source>
        <dbReference type="Pfam" id="PF21082"/>
    </source>
</evidence>
<keyword evidence="5 7" id="KW-1133">Transmembrane helix</keyword>
<dbReference type="InterPro" id="IPR011014">
    <property type="entry name" value="MscS_channel_TM-2"/>
</dbReference>
<feature type="transmembrane region" description="Helical" evidence="7">
    <location>
        <begin position="12"/>
        <end position="33"/>
    </location>
</feature>
<evidence type="ECO:0000259" key="8">
    <source>
        <dbReference type="Pfam" id="PF00924"/>
    </source>
</evidence>
<dbReference type="Gene3D" id="2.30.30.60">
    <property type="match status" value="1"/>
</dbReference>
<evidence type="ECO:0000256" key="1">
    <source>
        <dbReference type="ARBA" id="ARBA00004651"/>
    </source>
</evidence>
<dbReference type="SUPFAM" id="SSF82861">
    <property type="entry name" value="Mechanosensitive channel protein MscS (YggB), transmembrane region"/>
    <property type="match status" value="1"/>
</dbReference>
<evidence type="ECO:0000256" key="5">
    <source>
        <dbReference type="ARBA" id="ARBA00022989"/>
    </source>
</evidence>
<evidence type="ECO:0000313" key="11">
    <source>
        <dbReference type="EMBL" id="QOY90623.1"/>
    </source>
</evidence>
<evidence type="ECO:0000256" key="6">
    <source>
        <dbReference type="ARBA" id="ARBA00023136"/>
    </source>
</evidence>
<dbReference type="Pfam" id="PF21088">
    <property type="entry name" value="MS_channel_1st"/>
    <property type="match status" value="1"/>
</dbReference>
<dbReference type="Proteomes" id="UP000593892">
    <property type="component" value="Chromosome"/>
</dbReference>
<dbReference type="Pfam" id="PF00924">
    <property type="entry name" value="MS_channel_2nd"/>
    <property type="match status" value="1"/>
</dbReference>
<feature type="transmembrane region" description="Helical" evidence="7">
    <location>
        <begin position="88"/>
        <end position="113"/>
    </location>
</feature>
<accession>A0A7S7SN57</accession>
<dbReference type="RefSeq" id="WP_194452283.1">
    <property type="nucleotide sequence ID" value="NZ_CP063849.1"/>
</dbReference>
<evidence type="ECO:0000256" key="7">
    <source>
        <dbReference type="SAM" id="Phobius"/>
    </source>
</evidence>
<feature type="domain" description="Mechanosensitive ion channel transmembrane helices 2/3" evidence="10">
    <location>
        <begin position="133"/>
        <end position="173"/>
    </location>
</feature>
<keyword evidence="4 7" id="KW-0812">Transmembrane</keyword>
<dbReference type="Gene3D" id="3.30.70.100">
    <property type="match status" value="1"/>
</dbReference>
<keyword evidence="3" id="KW-1003">Cell membrane</keyword>
<organism evidence="11 12">
    <name type="scientific">Paludibaculum fermentans</name>
    <dbReference type="NCBI Taxonomy" id="1473598"/>
    <lineage>
        <taxon>Bacteria</taxon>
        <taxon>Pseudomonadati</taxon>
        <taxon>Acidobacteriota</taxon>
        <taxon>Terriglobia</taxon>
        <taxon>Bryobacterales</taxon>
        <taxon>Bryobacteraceae</taxon>
        <taxon>Paludibaculum</taxon>
    </lineage>
</organism>
<dbReference type="KEGG" id="pfer:IRI77_11940"/>
<reference evidence="11 12" key="1">
    <citation type="submission" date="2020-10" db="EMBL/GenBank/DDBJ databases">
        <title>Complete genome sequence of Paludibaculum fermentans P105T, a facultatively anaerobic acidobacterium capable of dissimilatory Fe(III) reduction.</title>
        <authorList>
            <person name="Dedysh S.N."/>
            <person name="Beletsky A.V."/>
            <person name="Kulichevskaya I.S."/>
            <person name="Mardanov A.V."/>
            <person name="Ravin N.V."/>
        </authorList>
    </citation>
    <scope>NUCLEOTIDE SEQUENCE [LARGE SCALE GENOMIC DNA]</scope>
    <source>
        <strain evidence="11 12">P105</strain>
    </source>
</reference>
<dbReference type="InterPro" id="IPR011066">
    <property type="entry name" value="MscS_channel_C_sf"/>
</dbReference>
<comment type="subcellular location">
    <subcellularLocation>
        <location evidence="1">Cell membrane</location>
        <topology evidence="1">Multi-pass membrane protein</topology>
    </subcellularLocation>
</comment>
<dbReference type="InterPro" id="IPR023408">
    <property type="entry name" value="MscS_beta-dom_sf"/>
</dbReference>
<dbReference type="InterPro" id="IPR010920">
    <property type="entry name" value="LSM_dom_sf"/>
</dbReference>
<evidence type="ECO:0000256" key="4">
    <source>
        <dbReference type="ARBA" id="ARBA00022692"/>
    </source>
</evidence>
<feature type="domain" description="Mechanosensitive ion channel MscS C-terminal" evidence="9">
    <location>
        <begin position="251"/>
        <end position="335"/>
    </location>
</feature>
<dbReference type="InterPro" id="IPR006685">
    <property type="entry name" value="MscS_channel_2nd"/>
</dbReference>
<evidence type="ECO:0000313" key="12">
    <source>
        <dbReference type="Proteomes" id="UP000593892"/>
    </source>
</evidence>
<dbReference type="PANTHER" id="PTHR30566:SF25">
    <property type="entry name" value="INNER MEMBRANE PROTEIN"/>
    <property type="match status" value="1"/>
</dbReference>
<dbReference type="SUPFAM" id="SSF82689">
    <property type="entry name" value="Mechanosensitive channel protein MscS (YggB), C-terminal domain"/>
    <property type="match status" value="1"/>
</dbReference>
<evidence type="ECO:0000259" key="10">
    <source>
        <dbReference type="Pfam" id="PF21088"/>
    </source>
</evidence>
<feature type="transmembrane region" description="Helical" evidence="7">
    <location>
        <begin position="54"/>
        <end position="76"/>
    </location>
</feature>
<keyword evidence="6 7" id="KW-0472">Membrane</keyword>
<dbReference type="InterPro" id="IPR049278">
    <property type="entry name" value="MS_channel_C"/>
</dbReference>
<sequence>MKEITHFLIENWQVLVLPTAVFGVVMVAGIFARRLLFSRLHRWAGRTKGHVDDITLQSLHGPFLFWIAILGLHLATQSVELPPKASALLAKIFLILWILSLTIVCSRLAVLAIKHKGNKLYGALPVTTLTQTLARLFVVSCGALVLLNTLGISITPILTALGVGGLAVALALQDTLSNLFAGFYLSIAGQVRAGDYIKLSSGEEGYVADMDWRSTTLRALANNYIVVPNAHLARAILTNYHLPETRMSLSIPVSVGFDADPDVIEQVLVDEAKAAAGEIPGLLAEPVPFVRFIPGFGPSSLDFTLICQVGEFVDQYFVQHELRKRIFRRFRRDGILIPYPARTVFMREQEGFMAPPSANSHRNAASA</sequence>
<dbReference type="PANTHER" id="PTHR30566">
    <property type="entry name" value="YNAI-RELATED MECHANOSENSITIVE ION CHANNEL"/>
    <property type="match status" value="1"/>
</dbReference>